<organism evidence="1 2">
    <name type="scientific">Rhizophagus irregularis</name>
    <dbReference type="NCBI Taxonomy" id="588596"/>
    <lineage>
        <taxon>Eukaryota</taxon>
        <taxon>Fungi</taxon>
        <taxon>Fungi incertae sedis</taxon>
        <taxon>Mucoromycota</taxon>
        <taxon>Glomeromycotina</taxon>
        <taxon>Glomeromycetes</taxon>
        <taxon>Glomerales</taxon>
        <taxon>Glomeraceae</taxon>
        <taxon>Rhizophagus</taxon>
    </lineage>
</organism>
<reference evidence="1 2" key="2">
    <citation type="submission" date="2017-09" db="EMBL/GenBank/DDBJ databases">
        <title>Extensive intraspecific genome diversity in a model arbuscular mycorrhizal fungus.</title>
        <authorList>
            <person name="Chen E.C."/>
            <person name="Morin E."/>
            <person name="Beaudet D."/>
            <person name="Noel J."/>
            <person name="Ndikumana S."/>
            <person name="Charron P."/>
            <person name="St-Onge C."/>
            <person name="Giorgi J."/>
            <person name="Grigoriev I.V."/>
            <person name="Roux C."/>
            <person name="Martin F.M."/>
            <person name="Corradi N."/>
        </authorList>
    </citation>
    <scope>NUCLEOTIDE SEQUENCE [LARGE SCALE GENOMIC DNA]</scope>
    <source>
        <strain evidence="1 2">A5</strain>
    </source>
</reference>
<comment type="caution">
    <text evidence="1">The sequence shown here is derived from an EMBL/GenBank/DDBJ whole genome shotgun (WGS) entry which is preliminary data.</text>
</comment>
<dbReference type="AlphaFoldDB" id="A0A2N0NE92"/>
<gene>
    <name evidence="1" type="ORF">RhiirA5_443068</name>
</gene>
<reference evidence="1 2" key="1">
    <citation type="submission" date="2016-04" db="EMBL/GenBank/DDBJ databases">
        <title>Genome analyses suggest a sexual origin of heterokaryosis in a supposedly ancient asexual fungus.</title>
        <authorList>
            <person name="Ropars J."/>
            <person name="Sedzielewska K."/>
            <person name="Noel J."/>
            <person name="Charron P."/>
            <person name="Farinelli L."/>
            <person name="Marton T."/>
            <person name="Kruger M."/>
            <person name="Pelin A."/>
            <person name="Brachmann A."/>
            <person name="Corradi N."/>
        </authorList>
    </citation>
    <scope>NUCLEOTIDE SEQUENCE [LARGE SCALE GENOMIC DNA]</scope>
    <source>
        <strain evidence="1 2">A5</strain>
    </source>
</reference>
<evidence type="ECO:0000313" key="1">
    <source>
        <dbReference type="EMBL" id="PKB92878.1"/>
    </source>
</evidence>
<accession>A0A2N0NE92</accession>
<protein>
    <submittedName>
        <fullName evidence="1">Uncharacterized protein</fullName>
    </submittedName>
</protein>
<name>A0A2N0NE92_9GLOM</name>
<sequence>MKIWKKKLQPLAVGSDGWLALMKEIYDHHITMTEYEQERIIAGIQWDTTPDQGEYRKDLCDLVMELTTAHHNYEQKLLEISSAVIPELPPISGPLKQSERKKREKR</sequence>
<dbReference type="Proteomes" id="UP000232722">
    <property type="component" value="Unassembled WGS sequence"/>
</dbReference>
<evidence type="ECO:0000313" key="2">
    <source>
        <dbReference type="Proteomes" id="UP000232722"/>
    </source>
</evidence>
<proteinExistence type="predicted"/>
<dbReference type="EMBL" id="LLXJ01009602">
    <property type="protein sequence ID" value="PKB92878.1"/>
    <property type="molecule type" value="Genomic_DNA"/>
</dbReference>